<dbReference type="KEGG" id="fpu:FPSE_11597"/>
<feature type="region of interest" description="Disordered" evidence="1">
    <location>
        <begin position="226"/>
        <end position="247"/>
    </location>
</feature>
<keyword evidence="4" id="KW-1185">Reference proteome</keyword>
<evidence type="ECO:0000313" key="3">
    <source>
        <dbReference type="EMBL" id="EKJ68226.1"/>
    </source>
</evidence>
<dbReference type="Proteomes" id="UP000007978">
    <property type="component" value="Chromosome 1"/>
</dbReference>
<keyword evidence="2" id="KW-1133">Transmembrane helix</keyword>
<dbReference type="EMBL" id="AFNW01000609">
    <property type="protein sequence ID" value="EKJ68226.1"/>
    <property type="molecule type" value="Genomic_DNA"/>
</dbReference>
<comment type="caution">
    <text evidence="3">The sequence shown here is derived from an EMBL/GenBank/DDBJ whole genome shotgun (WGS) entry which is preliminary data.</text>
</comment>
<keyword evidence="2" id="KW-0472">Membrane</keyword>
<dbReference type="eggNOG" id="ENOG502RNKZ">
    <property type="taxonomic scope" value="Eukaryota"/>
</dbReference>
<dbReference type="HOGENOM" id="CLU_1235114_0_0_1"/>
<evidence type="ECO:0000313" key="4">
    <source>
        <dbReference type="Proteomes" id="UP000007978"/>
    </source>
</evidence>
<proteinExistence type="predicted"/>
<dbReference type="AlphaFoldDB" id="K3UA59"/>
<feature type="transmembrane region" description="Helical" evidence="2">
    <location>
        <begin position="45"/>
        <end position="65"/>
    </location>
</feature>
<protein>
    <submittedName>
        <fullName evidence="3">Uncharacterized protein</fullName>
    </submittedName>
</protein>
<organism evidence="3 4">
    <name type="scientific">Fusarium pseudograminearum (strain CS3096)</name>
    <name type="common">Wheat and barley crown-rot fungus</name>
    <dbReference type="NCBI Taxonomy" id="1028729"/>
    <lineage>
        <taxon>Eukaryota</taxon>
        <taxon>Fungi</taxon>
        <taxon>Dikarya</taxon>
        <taxon>Ascomycota</taxon>
        <taxon>Pezizomycotina</taxon>
        <taxon>Sordariomycetes</taxon>
        <taxon>Hypocreomycetidae</taxon>
        <taxon>Hypocreales</taxon>
        <taxon>Nectriaceae</taxon>
        <taxon>Fusarium</taxon>
    </lineage>
</organism>
<evidence type="ECO:0000256" key="1">
    <source>
        <dbReference type="SAM" id="MobiDB-lite"/>
    </source>
</evidence>
<accession>K3UA59</accession>
<name>K3UA59_FUSPC</name>
<reference evidence="3 4" key="1">
    <citation type="journal article" date="2012" name="PLoS Pathog.">
        <title>Comparative pathogenomics reveals horizontally acquired novel virulence genes in fungi infecting cereal hosts.</title>
        <authorList>
            <person name="Gardiner D.M."/>
            <person name="McDonald M.C."/>
            <person name="Covarelli L."/>
            <person name="Solomon P.S."/>
            <person name="Rusu A.G."/>
            <person name="Marshall M."/>
            <person name="Kazan K."/>
            <person name="Chakraborty S."/>
            <person name="McDonald B.A."/>
            <person name="Manners J.M."/>
        </authorList>
    </citation>
    <scope>NUCLEOTIDE SEQUENCE [LARGE SCALE GENOMIC DNA]</scope>
    <source>
        <strain evidence="3 4">CS3096</strain>
    </source>
</reference>
<feature type="transmembrane region" description="Helical" evidence="2">
    <location>
        <begin position="71"/>
        <end position="91"/>
    </location>
</feature>
<gene>
    <name evidence="3" type="ORF">FPSE_11597</name>
</gene>
<keyword evidence="2" id="KW-0812">Transmembrane</keyword>
<dbReference type="GeneID" id="20370214"/>
<feature type="transmembrane region" description="Helical" evidence="2">
    <location>
        <begin position="103"/>
        <end position="122"/>
    </location>
</feature>
<dbReference type="RefSeq" id="XP_009262989.1">
    <property type="nucleotide sequence ID" value="XM_009264714.1"/>
</dbReference>
<sequence length="247" mass="26784">MENTRSAADTSAWQIKDHLLAILPAGVLFGATVAMRLPQHPHLDVVIISLLAVSGLVTVLVHASAFQQARLGRVAILVALGCAISRTRFFAETSTSLNDLPTILREYIFIMGVVVFVVAMMAPNADEPRQPSDSIINEERMLIPELRNTRCKPGTKQSWDLASSISHLDLLSNLGSLDLKFMPGPKSHYSDHSGSGESAVTLSSGLMRDPSKLMEIIQWVKAAAPPSFGRKGDSTSTESVLHEVSVW</sequence>
<feature type="transmembrane region" description="Helical" evidence="2">
    <location>
        <begin position="20"/>
        <end position="38"/>
    </location>
</feature>
<evidence type="ECO:0000256" key="2">
    <source>
        <dbReference type="SAM" id="Phobius"/>
    </source>
</evidence>
<dbReference type="OrthoDB" id="5080160at2759"/>